<feature type="transmembrane region" description="Helical" evidence="2">
    <location>
        <begin position="137"/>
        <end position="157"/>
    </location>
</feature>
<name>A0ABS2KZI5_9NOCA</name>
<dbReference type="InterPro" id="IPR043128">
    <property type="entry name" value="Rev_trsase/Diguanyl_cyclase"/>
</dbReference>
<dbReference type="Gene3D" id="3.30.70.270">
    <property type="match status" value="1"/>
</dbReference>
<feature type="transmembrane region" description="Helical" evidence="2">
    <location>
        <begin position="62"/>
        <end position="82"/>
    </location>
</feature>
<dbReference type="EMBL" id="JAFBBK010000001">
    <property type="protein sequence ID" value="MBM7417339.1"/>
    <property type="molecule type" value="Genomic_DNA"/>
</dbReference>
<keyword evidence="2" id="KW-1133">Transmembrane helix</keyword>
<evidence type="ECO:0000256" key="2">
    <source>
        <dbReference type="SAM" id="Phobius"/>
    </source>
</evidence>
<feature type="domain" description="GGDEF" evidence="3">
    <location>
        <begin position="232"/>
        <end position="364"/>
    </location>
</feature>
<evidence type="ECO:0000259" key="3">
    <source>
        <dbReference type="PROSITE" id="PS50887"/>
    </source>
</evidence>
<dbReference type="NCBIfam" id="TIGR00254">
    <property type="entry name" value="GGDEF"/>
    <property type="match status" value="1"/>
</dbReference>
<evidence type="ECO:0000313" key="5">
    <source>
        <dbReference type="Proteomes" id="UP000703038"/>
    </source>
</evidence>
<dbReference type="PROSITE" id="PS50887">
    <property type="entry name" value="GGDEF"/>
    <property type="match status" value="1"/>
</dbReference>
<comment type="caution">
    <text evidence="4">The sequence shown here is derived from an EMBL/GenBank/DDBJ whole genome shotgun (WGS) entry which is preliminary data.</text>
</comment>
<dbReference type="PANTHER" id="PTHR45138">
    <property type="entry name" value="REGULATORY COMPONENTS OF SENSORY TRANSDUCTION SYSTEM"/>
    <property type="match status" value="1"/>
</dbReference>
<dbReference type="PANTHER" id="PTHR45138:SF9">
    <property type="entry name" value="DIGUANYLATE CYCLASE DGCM-RELATED"/>
    <property type="match status" value="1"/>
</dbReference>
<keyword evidence="2" id="KW-0812">Transmembrane</keyword>
<dbReference type="Proteomes" id="UP000703038">
    <property type="component" value="Unassembled WGS sequence"/>
</dbReference>
<organism evidence="4 5">
    <name type="scientific">Rhodococcoides corynebacterioides</name>
    <dbReference type="NCBI Taxonomy" id="53972"/>
    <lineage>
        <taxon>Bacteria</taxon>
        <taxon>Bacillati</taxon>
        <taxon>Actinomycetota</taxon>
        <taxon>Actinomycetes</taxon>
        <taxon>Mycobacteriales</taxon>
        <taxon>Nocardiaceae</taxon>
        <taxon>Rhodococcoides</taxon>
    </lineage>
</organism>
<dbReference type="InterPro" id="IPR050469">
    <property type="entry name" value="Diguanylate_Cyclase"/>
</dbReference>
<reference evidence="4 5" key="1">
    <citation type="submission" date="2021-01" db="EMBL/GenBank/DDBJ databases">
        <title>Genomics of switchgrass bacterial isolates.</title>
        <authorList>
            <person name="Shade A."/>
        </authorList>
    </citation>
    <scope>NUCLEOTIDE SEQUENCE [LARGE SCALE GENOMIC DNA]</scope>
    <source>
        <strain evidence="4 5">PvP111</strain>
    </source>
</reference>
<proteinExistence type="predicted"/>
<dbReference type="Pfam" id="PF00990">
    <property type="entry name" value="GGDEF"/>
    <property type="match status" value="1"/>
</dbReference>
<dbReference type="RefSeq" id="WP_204869958.1">
    <property type="nucleotide sequence ID" value="NZ_JAFBBK010000001.1"/>
</dbReference>
<sequence>MRVLREWWSSDIDYAWVANYHRAHAYLRTAPYLIAGACFLIAAKTTADIMTSLSSREADGPWWVFVVGTVVSVALGVVWARGHFLTREWSLRFVMIADVTIAAVLLALPPSQIVVMSAALLVTVGNYANAFHGVRVFVCHELLALGIALCLFARLLVGTSVPVSAAVSTLVTVLVILFAASSLNHFFFTALRDDAARAFYDQLTGLRNRRGLLVDVEAMLRSARLVQGTDATVVSAVCLDLDAFKSVNDRFGHTIGDDVLRSAAARIGRVSFDAVSARIGGEEFLVVVAGDETRGPSVARALLHAIHRDDDATPISASIGVASLPLTQARGDTAVLLNSLLDRADAAMYEAKRQGGNRVSVADPGTDGVGGLRQEGLSL</sequence>
<feature type="region of interest" description="Disordered" evidence="1">
    <location>
        <begin position="355"/>
        <end position="379"/>
    </location>
</feature>
<evidence type="ECO:0000256" key="1">
    <source>
        <dbReference type="SAM" id="MobiDB-lite"/>
    </source>
</evidence>
<dbReference type="SUPFAM" id="SSF55073">
    <property type="entry name" value="Nucleotide cyclase"/>
    <property type="match status" value="1"/>
</dbReference>
<protein>
    <submittedName>
        <fullName evidence="4">Diguanylate cyclase (GGDEF)-like protein</fullName>
    </submittedName>
</protein>
<feature type="transmembrane region" description="Helical" evidence="2">
    <location>
        <begin position="25"/>
        <end position="42"/>
    </location>
</feature>
<accession>A0ABS2KZI5</accession>
<gene>
    <name evidence="4" type="ORF">JOE42_004072</name>
</gene>
<dbReference type="InterPro" id="IPR000160">
    <property type="entry name" value="GGDEF_dom"/>
</dbReference>
<evidence type="ECO:0000313" key="4">
    <source>
        <dbReference type="EMBL" id="MBM7417339.1"/>
    </source>
</evidence>
<dbReference type="InterPro" id="IPR029787">
    <property type="entry name" value="Nucleotide_cyclase"/>
</dbReference>
<dbReference type="SMART" id="SM00267">
    <property type="entry name" value="GGDEF"/>
    <property type="match status" value="1"/>
</dbReference>
<keyword evidence="5" id="KW-1185">Reference proteome</keyword>
<dbReference type="CDD" id="cd01949">
    <property type="entry name" value="GGDEF"/>
    <property type="match status" value="1"/>
</dbReference>
<feature type="transmembrane region" description="Helical" evidence="2">
    <location>
        <begin position="163"/>
        <end position="187"/>
    </location>
</feature>
<keyword evidence="2" id="KW-0472">Membrane</keyword>